<dbReference type="GO" id="GO:0005524">
    <property type="term" value="F:ATP binding"/>
    <property type="evidence" value="ECO:0007669"/>
    <property type="project" value="UniProtKB-KW"/>
</dbReference>
<keyword evidence="7" id="KW-0067">ATP-binding</keyword>
<dbReference type="Pfam" id="PF08448">
    <property type="entry name" value="PAS_4"/>
    <property type="match status" value="1"/>
</dbReference>
<keyword evidence="5" id="KW-0547">Nucleotide-binding</keyword>
<dbReference type="SUPFAM" id="SSF55785">
    <property type="entry name" value="PYP-like sensor domain (PAS domain)"/>
    <property type="match status" value="1"/>
</dbReference>
<dbReference type="PROSITE" id="PS50109">
    <property type="entry name" value="HIS_KIN"/>
    <property type="match status" value="1"/>
</dbReference>
<keyword evidence="6" id="KW-0418">Kinase</keyword>
<dbReference type="InterPro" id="IPR036890">
    <property type="entry name" value="HATPase_C_sf"/>
</dbReference>
<dbReference type="InterPro" id="IPR005467">
    <property type="entry name" value="His_kinase_dom"/>
</dbReference>
<organism evidence="11 12">
    <name type="scientific">Natronoarchaeum mannanilyticum</name>
    <dbReference type="NCBI Taxonomy" id="926360"/>
    <lineage>
        <taxon>Archaea</taxon>
        <taxon>Methanobacteriati</taxon>
        <taxon>Methanobacteriota</taxon>
        <taxon>Stenosarchaea group</taxon>
        <taxon>Halobacteria</taxon>
        <taxon>Halobacteriales</taxon>
        <taxon>Natronoarchaeaceae</taxon>
    </lineage>
</organism>
<dbReference type="Gene3D" id="3.30.565.10">
    <property type="entry name" value="Histidine kinase-like ATPase, C-terminal domain"/>
    <property type="match status" value="1"/>
</dbReference>
<dbReference type="Proteomes" id="UP001500420">
    <property type="component" value="Unassembled WGS sequence"/>
</dbReference>
<dbReference type="SUPFAM" id="SSF55874">
    <property type="entry name" value="ATPase domain of HSP90 chaperone/DNA topoisomerase II/histidine kinase"/>
    <property type="match status" value="1"/>
</dbReference>
<protein>
    <recommendedName>
        <fullName evidence="2">histidine kinase</fullName>
        <ecNumber evidence="2">2.7.13.3</ecNumber>
    </recommendedName>
</protein>
<dbReference type="GO" id="GO:0005886">
    <property type="term" value="C:plasma membrane"/>
    <property type="evidence" value="ECO:0007669"/>
    <property type="project" value="UniProtKB-SubCell"/>
</dbReference>
<dbReference type="GO" id="GO:0000155">
    <property type="term" value="F:phosphorelay sensor kinase activity"/>
    <property type="evidence" value="ECO:0007669"/>
    <property type="project" value="InterPro"/>
</dbReference>
<dbReference type="AlphaFoldDB" id="A0AAV3TAW1"/>
<dbReference type="EMBL" id="BAAADV010000004">
    <property type="protein sequence ID" value="GAA0674470.1"/>
    <property type="molecule type" value="Genomic_DNA"/>
</dbReference>
<comment type="caution">
    <text evidence="11">The sequence shown here is derived from an EMBL/GenBank/DDBJ whole genome shotgun (WGS) entry which is preliminary data.</text>
</comment>
<name>A0AAV3TAW1_9EURY</name>
<feature type="domain" description="Histidine kinase" evidence="9">
    <location>
        <begin position="224"/>
        <end position="427"/>
    </location>
</feature>
<evidence type="ECO:0000256" key="4">
    <source>
        <dbReference type="ARBA" id="ARBA00022679"/>
    </source>
</evidence>
<dbReference type="InterPro" id="IPR003594">
    <property type="entry name" value="HATPase_dom"/>
</dbReference>
<sequence length="439" mass="47148">MAPDECAVSLGSPGCIDGVDLWIADDSALESLEDLPPSGDGVDPSILFVVDDEQLPDDCWSTIDDVVRRPLRPSVVRRRIENVLGVPGPDAAASTAPATERVGIDCVSQPVVTARIEDGERLVCGVNPAFEELFGYDADAVVGERLSEWVVPVDDRSAAAELVEQVDRGTPVERIVTRRTATGRRDVALKMLPAAGGPVDAFVCYDDVTDERCRKQQVTVLNRVLRHNIRNGMNVILGNAELLAGRVDDPTTLEAVRSIEDAAEDLVELGETAGSLQTAWDGTERGVLDAVRLVERVRTNLRSDSSTSGIRVEAPESCPVLADAHLETAVRELCENALRYAGEDAPVVVRVDRRSAWTEITVCDRGPGLPEAERAVLRGDDETPLEHGSGLGLWIVNWIVTSLGGEIAVADREPNGTAVTLSLPSGPRPADRPPAEVTR</sequence>
<feature type="domain" description="PAS" evidence="10">
    <location>
        <begin position="126"/>
        <end position="169"/>
    </location>
</feature>
<dbReference type="NCBIfam" id="TIGR00229">
    <property type="entry name" value="sensory_box"/>
    <property type="match status" value="1"/>
</dbReference>
<evidence type="ECO:0000256" key="8">
    <source>
        <dbReference type="SAM" id="MobiDB-lite"/>
    </source>
</evidence>
<dbReference type="PANTHER" id="PTHR44936">
    <property type="entry name" value="SENSOR PROTEIN CREC"/>
    <property type="match status" value="1"/>
</dbReference>
<evidence type="ECO:0000259" key="9">
    <source>
        <dbReference type="PROSITE" id="PS50109"/>
    </source>
</evidence>
<keyword evidence="12" id="KW-1185">Reference proteome</keyword>
<dbReference type="Gene3D" id="3.30.450.20">
    <property type="entry name" value="PAS domain"/>
    <property type="match status" value="1"/>
</dbReference>
<evidence type="ECO:0000256" key="5">
    <source>
        <dbReference type="ARBA" id="ARBA00022741"/>
    </source>
</evidence>
<dbReference type="Pfam" id="PF02518">
    <property type="entry name" value="HATPase_c"/>
    <property type="match status" value="1"/>
</dbReference>
<keyword evidence="3" id="KW-0597">Phosphoprotein</keyword>
<gene>
    <name evidence="11" type="ORF">GCM10009020_22330</name>
</gene>
<keyword evidence="4" id="KW-0808">Transferase</keyword>
<dbReference type="PRINTS" id="PR00344">
    <property type="entry name" value="BCTRLSENSOR"/>
</dbReference>
<evidence type="ECO:0000256" key="3">
    <source>
        <dbReference type="ARBA" id="ARBA00022553"/>
    </source>
</evidence>
<feature type="compositionally biased region" description="Basic and acidic residues" evidence="8">
    <location>
        <begin position="429"/>
        <end position="439"/>
    </location>
</feature>
<evidence type="ECO:0000259" key="10">
    <source>
        <dbReference type="PROSITE" id="PS50112"/>
    </source>
</evidence>
<accession>A0AAV3TAW1</accession>
<evidence type="ECO:0000256" key="7">
    <source>
        <dbReference type="ARBA" id="ARBA00022840"/>
    </source>
</evidence>
<proteinExistence type="predicted"/>
<dbReference type="CDD" id="cd00075">
    <property type="entry name" value="HATPase"/>
    <property type="match status" value="1"/>
</dbReference>
<dbReference type="InterPro" id="IPR000014">
    <property type="entry name" value="PAS"/>
</dbReference>
<dbReference type="SMART" id="SM00387">
    <property type="entry name" value="HATPase_c"/>
    <property type="match status" value="1"/>
</dbReference>
<dbReference type="InterPro" id="IPR003661">
    <property type="entry name" value="HisK_dim/P_dom"/>
</dbReference>
<dbReference type="InterPro" id="IPR050980">
    <property type="entry name" value="2C_sensor_his_kinase"/>
</dbReference>
<evidence type="ECO:0000313" key="11">
    <source>
        <dbReference type="EMBL" id="GAA0674470.1"/>
    </source>
</evidence>
<dbReference type="EC" id="2.7.13.3" evidence="2"/>
<comment type="catalytic activity">
    <reaction evidence="1">
        <text>ATP + protein L-histidine = ADP + protein N-phospho-L-histidine.</text>
        <dbReference type="EC" id="2.7.13.3"/>
    </reaction>
</comment>
<dbReference type="InterPro" id="IPR035965">
    <property type="entry name" value="PAS-like_dom_sf"/>
</dbReference>
<dbReference type="CDD" id="cd00082">
    <property type="entry name" value="HisKA"/>
    <property type="match status" value="1"/>
</dbReference>
<evidence type="ECO:0000313" key="12">
    <source>
        <dbReference type="Proteomes" id="UP001500420"/>
    </source>
</evidence>
<dbReference type="InterPro" id="IPR004358">
    <property type="entry name" value="Sig_transdc_His_kin-like_C"/>
</dbReference>
<dbReference type="CDD" id="cd00130">
    <property type="entry name" value="PAS"/>
    <property type="match status" value="1"/>
</dbReference>
<feature type="region of interest" description="Disordered" evidence="8">
    <location>
        <begin position="418"/>
        <end position="439"/>
    </location>
</feature>
<evidence type="ECO:0000256" key="6">
    <source>
        <dbReference type="ARBA" id="ARBA00022777"/>
    </source>
</evidence>
<dbReference type="PANTHER" id="PTHR44936:SF10">
    <property type="entry name" value="SENSOR PROTEIN RSTB"/>
    <property type="match status" value="1"/>
</dbReference>
<reference evidence="11 12" key="1">
    <citation type="journal article" date="2019" name="Int. J. Syst. Evol. Microbiol.">
        <title>The Global Catalogue of Microorganisms (GCM) 10K type strain sequencing project: providing services to taxonomists for standard genome sequencing and annotation.</title>
        <authorList>
            <consortium name="The Broad Institute Genomics Platform"/>
            <consortium name="The Broad Institute Genome Sequencing Center for Infectious Disease"/>
            <person name="Wu L."/>
            <person name="Ma J."/>
        </authorList>
    </citation>
    <scope>NUCLEOTIDE SEQUENCE [LARGE SCALE GENOMIC DNA]</scope>
    <source>
        <strain evidence="11 12">JCM 16328</strain>
    </source>
</reference>
<dbReference type="InterPro" id="IPR013656">
    <property type="entry name" value="PAS_4"/>
</dbReference>
<evidence type="ECO:0000256" key="1">
    <source>
        <dbReference type="ARBA" id="ARBA00000085"/>
    </source>
</evidence>
<dbReference type="PROSITE" id="PS50112">
    <property type="entry name" value="PAS"/>
    <property type="match status" value="1"/>
</dbReference>
<evidence type="ECO:0000256" key="2">
    <source>
        <dbReference type="ARBA" id="ARBA00012438"/>
    </source>
</evidence>